<dbReference type="AlphaFoldDB" id="A0AAU9JJY1"/>
<evidence type="ECO:0000256" key="1">
    <source>
        <dbReference type="SAM" id="Coils"/>
    </source>
</evidence>
<comment type="caution">
    <text evidence="3">The sequence shown here is derived from an EMBL/GenBank/DDBJ whole genome shotgun (WGS) entry which is preliminary data.</text>
</comment>
<feature type="coiled-coil region" evidence="1">
    <location>
        <begin position="90"/>
        <end position="119"/>
    </location>
</feature>
<feature type="region of interest" description="Disordered" evidence="2">
    <location>
        <begin position="433"/>
        <end position="481"/>
    </location>
</feature>
<evidence type="ECO:0000256" key="2">
    <source>
        <dbReference type="SAM" id="MobiDB-lite"/>
    </source>
</evidence>
<organism evidence="3 4">
    <name type="scientific">Blepharisma stoltei</name>
    <dbReference type="NCBI Taxonomy" id="1481888"/>
    <lineage>
        <taxon>Eukaryota</taxon>
        <taxon>Sar</taxon>
        <taxon>Alveolata</taxon>
        <taxon>Ciliophora</taxon>
        <taxon>Postciliodesmatophora</taxon>
        <taxon>Heterotrichea</taxon>
        <taxon>Heterotrichida</taxon>
        <taxon>Blepharismidae</taxon>
        <taxon>Blepharisma</taxon>
    </lineage>
</organism>
<reference evidence="3" key="1">
    <citation type="submission" date="2021-09" db="EMBL/GenBank/DDBJ databases">
        <authorList>
            <consortium name="AG Swart"/>
            <person name="Singh M."/>
            <person name="Singh A."/>
            <person name="Seah K."/>
            <person name="Emmerich C."/>
        </authorList>
    </citation>
    <scope>NUCLEOTIDE SEQUENCE</scope>
    <source>
        <strain evidence="3">ATCC30299</strain>
    </source>
</reference>
<feature type="compositionally biased region" description="Polar residues" evidence="2">
    <location>
        <begin position="445"/>
        <end position="454"/>
    </location>
</feature>
<feature type="compositionally biased region" description="Low complexity" evidence="2">
    <location>
        <begin position="332"/>
        <end position="352"/>
    </location>
</feature>
<sequence length="481" mass="55868">MEICFLNAKINMNRDFIEKLVEVPQVNYFFESYRQEDWPELILDLTLYSIYALRSQHQSPPPISYLQDIVRKAGMIISLEQAFPNFQKKLSQIKEDIIRVECELQSKKDEERKENLELKTKMRWSSMPSKNHLNKTLGWREEETKRIVESIAENKPSAAKNIFKDAPSPKSRNHREEEGVKENYDYGKSNRNEIGKNIYPFWWPKQTSVDEENKETTANIAKKKTSHFKKSKKSKFTETNNYERKNSSTILKQKSCKKASRNQINKGMTLNKKIIQYSDKSNEAHLISSKSSIQESHTRFNSKSQKNPKQVGLQRQTAWVQDFSNVIKRSPSESICSSRSPSESSQNSSSYRESPHFFSPTEAPNPMYLQNSQDLKSFSDNSSSVLSEYTPTSEMQNFFQNSENASSALTDYTPTSEMKSFYRNLFSKTFESKGTESRESRFKTENSFYSSNPSEEAGSLRYERKDSSFNSSSKTRPMRRG</sequence>
<feature type="region of interest" description="Disordered" evidence="2">
    <location>
        <begin position="330"/>
        <end position="389"/>
    </location>
</feature>
<keyword evidence="1" id="KW-0175">Coiled coil</keyword>
<proteinExistence type="predicted"/>
<gene>
    <name evidence="3" type="ORF">BSTOLATCC_MIC36226</name>
</gene>
<accession>A0AAU9JJY1</accession>
<feature type="region of interest" description="Disordered" evidence="2">
    <location>
        <begin position="161"/>
        <end position="187"/>
    </location>
</feature>
<evidence type="ECO:0000313" key="3">
    <source>
        <dbReference type="EMBL" id="CAG9324435.1"/>
    </source>
</evidence>
<dbReference type="Proteomes" id="UP001162131">
    <property type="component" value="Unassembled WGS sequence"/>
</dbReference>
<feature type="compositionally biased region" description="Basic and acidic residues" evidence="2">
    <location>
        <begin position="174"/>
        <end position="187"/>
    </location>
</feature>
<keyword evidence="4" id="KW-1185">Reference proteome</keyword>
<dbReference type="EMBL" id="CAJZBQ010000036">
    <property type="protein sequence ID" value="CAG9324435.1"/>
    <property type="molecule type" value="Genomic_DNA"/>
</dbReference>
<protein>
    <submittedName>
        <fullName evidence="3">Uncharacterized protein</fullName>
    </submittedName>
</protein>
<feature type="compositionally biased region" description="Polar residues" evidence="2">
    <location>
        <begin position="368"/>
        <end position="389"/>
    </location>
</feature>
<evidence type="ECO:0000313" key="4">
    <source>
        <dbReference type="Proteomes" id="UP001162131"/>
    </source>
</evidence>
<feature type="compositionally biased region" description="Polar residues" evidence="2">
    <location>
        <begin position="288"/>
        <end position="314"/>
    </location>
</feature>
<feature type="region of interest" description="Disordered" evidence="2">
    <location>
        <begin position="287"/>
        <end position="314"/>
    </location>
</feature>
<feature type="compositionally biased region" description="Basic and acidic residues" evidence="2">
    <location>
        <begin position="433"/>
        <end position="444"/>
    </location>
</feature>
<name>A0AAU9JJY1_9CILI</name>